<dbReference type="EMBL" id="MTSM01000011">
    <property type="protein sequence ID" value="OPX55212.1"/>
    <property type="molecule type" value="Genomic_DNA"/>
</dbReference>
<feature type="transmembrane region" description="Helical" evidence="1">
    <location>
        <begin position="329"/>
        <end position="347"/>
    </location>
</feature>
<dbReference type="InterPro" id="IPR001036">
    <property type="entry name" value="Acrflvin-R"/>
</dbReference>
<dbReference type="InterPro" id="IPR027463">
    <property type="entry name" value="AcrB_DN_DC_subdom"/>
</dbReference>
<dbReference type="RefSeq" id="WP_078745773.1">
    <property type="nucleotide sequence ID" value="NZ_FUXG01000014.1"/>
</dbReference>
<organism evidence="2 3">
    <name type="scientific">Oceanospirillum multiglobuliferum</name>
    <dbReference type="NCBI Taxonomy" id="64969"/>
    <lineage>
        <taxon>Bacteria</taxon>
        <taxon>Pseudomonadati</taxon>
        <taxon>Pseudomonadota</taxon>
        <taxon>Gammaproteobacteria</taxon>
        <taxon>Oceanospirillales</taxon>
        <taxon>Oceanospirillaceae</taxon>
        <taxon>Oceanospirillum</taxon>
    </lineage>
</organism>
<feature type="transmembrane region" description="Helical" evidence="1">
    <location>
        <begin position="452"/>
        <end position="476"/>
    </location>
</feature>
<dbReference type="OrthoDB" id="5287122at2"/>
<sequence length="1032" mass="113572">MIAWFARNHVAANLLMVCMLLAGVSSLIKKVPLEVFPTVESNVINVSVSLRGASPQDMEQGVAVLIEQEVQDLEGIEQIVSRSVEGSTTISIEVADGYDAKEVLADIKSRVDAVSNLPDAADQPRVALATRKREVISVTVAGQLSETEIRQFAESVRDDLLRLPGVSQVELDGVRDYEIAIEVSQHRLRQYNLTLAQISNAIQKDSTDLSAGNLRTASNDVLLSSKGQRYNKTEFENIVVLAQPDGAIVRLKEVATVVDGFEETPLRTRFNGKPAAMIDVFRVGQESAISVADAVKTYIKAQQDKLPVGLELSYWDDDSEIVKKRLNTLLENAAQGGVLVLALLTLFLRPAIAFWVFIGIPISFMGAFVFLPMLGVSLNIASLFGFILVLGIVVDDAIVTGENVYSHLRKAESGLHAAIVGTQEVAVPVTFGVLTTVVAFLPLAFIEGSRGAIFAQIPAVVIPVLLISLIESKFVLPAHLKHIRLRHEKSKRSKLEVWQQAFADGFERAILRYYRPALKVVLRHRYSALAFSIGLLIILINTLSSGWMKFTFFPKVPSETARVTLTMPAGTAFDVTDRYVILMTEKARQLQEKYRDPATGESVILHIFSTTGSSGSSSNIGRVRFEITPAESRTSTITSIQLVDEWRKLIGNLPGAESIAFRAELGRVTSPVDIQLNGNDMKLLEEVADKVKQRLATYPTLFEISDSLADGKQELQIELKPQAYLVGLNRTDLVRQVQQAFLGIEVQRIQRGREDVSVMLRLPANERQSLTDLLSVDILTSSGNRIPLSQVAELKPAKSPSAIYRIDGYRTVNITADMDKKNTNATILNQDLTAFMDQLTQQYPSISYSLEGEAKEQQQSFGSLQFGLTLVLFAIYGLLAIPFANYAQPFIVMSVIPFGIIGSVIGHWIMGMPLTIMSLMGLLALVGVVVNDSLVLVDFINQQRKTVKGQLHRALLSAASARFRPVMLTSMTTFMGLLPLLFEKSTQAQFLIPMAVSLGFGILFATLITLFLIPVNYMIMEDIKALFKTDPQ</sequence>
<dbReference type="Proteomes" id="UP000191418">
    <property type="component" value="Unassembled WGS sequence"/>
</dbReference>
<dbReference type="SUPFAM" id="SSF82866">
    <property type="entry name" value="Multidrug efflux transporter AcrB transmembrane domain"/>
    <property type="match status" value="2"/>
</dbReference>
<dbReference type="Gene3D" id="3.30.70.1320">
    <property type="entry name" value="Multidrug efflux transporter AcrB pore domain like"/>
    <property type="match status" value="1"/>
</dbReference>
<dbReference type="STRING" id="64969.SAMN02745127_02200"/>
<comment type="caution">
    <text evidence="2">The sequence shown here is derived from an EMBL/GenBank/DDBJ whole genome shotgun (WGS) entry which is preliminary data.</text>
</comment>
<feature type="transmembrane region" description="Helical" evidence="1">
    <location>
        <begin position="528"/>
        <end position="548"/>
    </location>
</feature>
<dbReference type="SUPFAM" id="SSF82693">
    <property type="entry name" value="Multidrug efflux transporter AcrB pore domain, PN1, PN2, PC1 and PC2 subdomains"/>
    <property type="match status" value="2"/>
</dbReference>
<keyword evidence="3" id="KW-1185">Reference proteome</keyword>
<evidence type="ECO:0000313" key="2">
    <source>
        <dbReference type="EMBL" id="OPX55212.1"/>
    </source>
</evidence>
<dbReference type="Pfam" id="PF00873">
    <property type="entry name" value="ACR_tran"/>
    <property type="match status" value="1"/>
</dbReference>
<keyword evidence="1" id="KW-0812">Transmembrane</keyword>
<accession>A0A1T4R6C6</accession>
<dbReference type="PANTHER" id="PTHR32063">
    <property type="match status" value="1"/>
</dbReference>
<gene>
    <name evidence="2" type="ORF">BTE48_09735</name>
</gene>
<dbReference type="Gene3D" id="3.30.70.1430">
    <property type="entry name" value="Multidrug efflux transporter AcrB pore domain"/>
    <property type="match status" value="2"/>
</dbReference>
<feature type="transmembrane region" description="Helical" evidence="1">
    <location>
        <begin position="890"/>
        <end position="910"/>
    </location>
</feature>
<keyword evidence="1" id="KW-0472">Membrane</keyword>
<feature type="transmembrane region" description="Helical" evidence="1">
    <location>
        <begin position="994"/>
        <end position="1019"/>
    </location>
</feature>
<dbReference type="PRINTS" id="PR00702">
    <property type="entry name" value="ACRIFLAVINRP"/>
</dbReference>
<proteinExistence type="predicted"/>
<dbReference type="AlphaFoldDB" id="A0A1T4R6C6"/>
<dbReference type="Gene3D" id="3.30.70.1440">
    <property type="entry name" value="Multidrug efflux transporter AcrB pore domain"/>
    <property type="match status" value="1"/>
</dbReference>
<dbReference type="GO" id="GO:0005886">
    <property type="term" value="C:plasma membrane"/>
    <property type="evidence" value="ECO:0007669"/>
    <property type="project" value="TreeGrafter"/>
</dbReference>
<protein>
    <submittedName>
        <fullName evidence="2">Acriflavine resistance protein B</fullName>
    </submittedName>
</protein>
<dbReference type="Gene3D" id="3.30.2090.10">
    <property type="entry name" value="Multidrug efflux transporter AcrB TolC docking domain, DN and DC subdomains"/>
    <property type="match status" value="2"/>
</dbReference>
<dbReference type="GO" id="GO:0042910">
    <property type="term" value="F:xenobiotic transmembrane transporter activity"/>
    <property type="evidence" value="ECO:0007669"/>
    <property type="project" value="TreeGrafter"/>
</dbReference>
<name>A0A1T4R6C6_9GAMM</name>
<dbReference type="PANTHER" id="PTHR32063:SF33">
    <property type="entry name" value="RND SUPERFAMILY EFFLUX PUMP PERMEASE COMPONENT"/>
    <property type="match status" value="1"/>
</dbReference>
<dbReference type="SUPFAM" id="SSF82714">
    <property type="entry name" value="Multidrug efflux transporter AcrB TolC docking domain, DN and DC subdomains"/>
    <property type="match status" value="2"/>
</dbReference>
<feature type="transmembrane region" description="Helical" evidence="1">
    <location>
        <begin position="916"/>
        <end position="940"/>
    </location>
</feature>
<evidence type="ECO:0000256" key="1">
    <source>
        <dbReference type="SAM" id="Phobius"/>
    </source>
</evidence>
<feature type="transmembrane region" description="Helical" evidence="1">
    <location>
        <begin position="864"/>
        <end position="883"/>
    </location>
</feature>
<dbReference type="Gene3D" id="1.20.1640.10">
    <property type="entry name" value="Multidrug efflux transporter AcrB transmembrane domain"/>
    <property type="match status" value="2"/>
</dbReference>
<reference evidence="2 3" key="1">
    <citation type="submission" date="2017-01" db="EMBL/GenBank/DDBJ databases">
        <title>Genome Sequencing of a Marine Spirillum, Oceanospirillum multiglobuliferum ATCC 33336, from Japan.</title>
        <authorList>
            <person name="Carney J.G."/>
            <person name="Trachtenberg A.M."/>
            <person name="Rheaume B.A."/>
            <person name="Linnane J.D."/>
            <person name="Pitts N.L."/>
            <person name="Mykles D.L."/>
            <person name="Maclea K.S."/>
        </authorList>
    </citation>
    <scope>NUCLEOTIDE SEQUENCE [LARGE SCALE GENOMIC DNA]</scope>
    <source>
        <strain evidence="2 3">ATCC 33336</strain>
    </source>
</reference>
<feature type="transmembrane region" description="Helical" evidence="1">
    <location>
        <begin position="425"/>
        <end position="446"/>
    </location>
</feature>
<keyword evidence="1" id="KW-1133">Transmembrane helix</keyword>
<evidence type="ECO:0000313" key="3">
    <source>
        <dbReference type="Proteomes" id="UP000191418"/>
    </source>
</evidence>
<feature type="transmembrane region" description="Helical" evidence="1">
    <location>
        <begin position="961"/>
        <end position="982"/>
    </location>
</feature>